<accession>A0A4V3UQ55</accession>
<dbReference type="EMBL" id="SOSA01000088">
    <property type="protein sequence ID" value="THC97064.1"/>
    <property type="molecule type" value="Genomic_DNA"/>
</dbReference>
<feature type="signal peptide" evidence="1">
    <location>
        <begin position="1"/>
        <end position="21"/>
    </location>
</feature>
<feature type="chain" id="PRO_5020636554" evidence="1">
    <location>
        <begin position="22"/>
        <end position="84"/>
    </location>
</feature>
<dbReference type="Proteomes" id="UP000308092">
    <property type="component" value="Unassembled WGS sequence"/>
</dbReference>
<name>A0A4V3UQ55_9EURO</name>
<evidence type="ECO:0000313" key="3">
    <source>
        <dbReference type="Proteomes" id="UP000308092"/>
    </source>
</evidence>
<gene>
    <name evidence="2" type="ORF">EYZ11_003442</name>
</gene>
<evidence type="ECO:0000313" key="2">
    <source>
        <dbReference type="EMBL" id="THC97064.1"/>
    </source>
</evidence>
<proteinExistence type="predicted"/>
<comment type="caution">
    <text evidence="2">The sequence shown here is derived from an EMBL/GenBank/DDBJ whole genome shotgun (WGS) entry which is preliminary data.</text>
</comment>
<organism evidence="2 3">
    <name type="scientific">Aspergillus tanneri</name>
    <dbReference type="NCBI Taxonomy" id="1220188"/>
    <lineage>
        <taxon>Eukaryota</taxon>
        <taxon>Fungi</taxon>
        <taxon>Dikarya</taxon>
        <taxon>Ascomycota</taxon>
        <taxon>Pezizomycotina</taxon>
        <taxon>Eurotiomycetes</taxon>
        <taxon>Eurotiomycetidae</taxon>
        <taxon>Eurotiales</taxon>
        <taxon>Aspergillaceae</taxon>
        <taxon>Aspergillus</taxon>
        <taxon>Aspergillus subgen. Circumdati</taxon>
    </lineage>
</organism>
<reference evidence="2 3" key="1">
    <citation type="submission" date="2019-03" db="EMBL/GenBank/DDBJ databases">
        <title>The genome sequence of a newly discovered highly antifungal drug resistant Aspergillus species, Aspergillus tanneri NIH 1004.</title>
        <authorList>
            <person name="Mounaud S."/>
            <person name="Singh I."/>
            <person name="Joardar V."/>
            <person name="Pakala S."/>
            <person name="Pakala S."/>
            <person name="Venepally P."/>
            <person name="Hoover J."/>
            <person name="Nierman W."/>
            <person name="Chung J."/>
            <person name="Losada L."/>
        </authorList>
    </citation>
    <scope>NUCLEOTIDE SEQUENCE [LARGE SCALE GENOMIC DNA]</scope>
    <source>
        <strain evidence="2 3">NIH1004</strain>
    </source>
</reference>
<dbReference type="VEuPathDB" id="FungiDB:EYZ11_003442"/>
<dbReference type="AlphaFoldDB" id="A0A4V3UQ55"/>
<protein>
    <submittedName>
        <fullName evidence="2">Uncharacterized protein</fullName>
    </submittedName>
</protein>
<keyword evidence="3" id="KW-1185">Reference proteome</keyword>
<evidence type="ECO:0000256" key="1">
    <source>
        <dbReference type="SAM" id="SignalP"/>
    </source>
</evidence>
<keyword evidence="1" id="KW-0732">Signal</keyword>
<sequence length="84" mass="9761">MIGCTTAVELFFGSITLKAYALTLGQEDEGQKRECVCEGRSGQRGRLFWSLLVFYDSTIRRLKRYARMEDVKKYTLINQEGEER</sequence>